<accession>A0A9P6DTF7</accession>
<reference evidence="2" key="1">
    <citation type="journal article" date="2020" name="Nat. Commun.">
        <title>Large-scale genome sequencing of mycorrhizal fungi provides insights into the early evolution of symbiotic traits.</title>
        <authorList>
            <person name="Miyauchi S."/>
            <person name="Kiss E."/>
            <person name="Kuo A."/>
            <person name="Drula E."/>
            <person name="Kohler A."/>
            <person name="Sanchez-Garcia M."/>
            <person name="Morin E."/>
            <person name="Andreopoulos B."/>
            <person name="Barry K.W."/>
            <person name="Bonito G."/>
            <person name="Buee M."/>
            <person name="Carver A."/>
            <person name="Chen C."/>
            <person name="Cichocki N."/>
            <person name="Clum A."/>
            <person name="Culley D."/>
            <person name="Crous P.W."/>
            <person name="Fauchery L."/>
            <person name="Girlanda M."/>
            <person name="Hayes R.D."/>
            <person name="Keri Z."/>
            <person name="LaButti K."/>
            <person name="Lipzen A."/>
            <person name="Lombard V."/>
            <person name="Magnuson J."/>
            <person name="Maillard F."/>
            <person name="Murat C."/>
            <person name="Nolan M."/>
            <person name="Ohm R.A."/>
            <person name="Pangilinan J."/>
            <person name="Pereira M.F."/>
            <person name="Perotto S."/>
            <person name="Peter M."/>
            <person name="Pfister S."/>
            <person name="Riley R."/>
            <person name="Sitrit Y."/>
            <person name="Stielow J.B."/>
            <person name="Szollosi G."/>
            <person name="Zifcakova L."/>
            <person name="Stursova M."/>
            <person name="Spatafora J.W."/>
            <person name="Tedersoo L."/>
            <person name="Vaario L.M."/>
            <person name="Yamada A."/>
            <person name="Yan M."/>
            <person name="Wang P."/>
            <person name="Xu J."/>
            <person name="Bruns T."/>
            <person name="Baldrian P."/>
            <person name="Vilgalys R."/>
            <person name="Dunand C."/>
            <person name="Henrissat B."/>
            <person name="Grigoriev I.V."/>
            <person name="Hibbett D."/>
            <person name="Nagy L.G."/>
            <person name="Martin F.M."/>
        </authorList>
    </citation>
    <scope>NUCLEOTIDE SEQUENCE</scope>
    <source>
        <strain evidence="2">UP504</strain>
    </source>
</reference>
<comment type="caution">
    <text evidence="2">The sequence shown here is derived from an EMBL/GenBank/DDBJ whole genome shotgun (WGS) entry which is preliminary data.</text>
</comment>
<feature type="region of interest" description="Disordered" evidence="1">
    <location>
        <begin position="1"/>
        <end position="56"/>
    </location>
</feature>
<evidence type="ECO:0000313" key="2">
    <source>
        <dbReference type="EMBL" id="KAF9513172.1"/>
    </source>
</evidence>
<sequence length="200" mass="21914">MSKRKFGSSLPSLYPAQSGDAVVSPEWNKRSKAMGAQTHDTHPPVSLLPQKPDQHSNYMILPRAPEGVAIPLAMPGEPSLHYTDGSDESFSTESVEFTSFESEPAGISFYPLSPDSLPLPPKPSFYSSSPAPRPSRIGRKARPRTEEGIFPLPASQKGVNGRTLVMENLPSTWTMALVTRLYTIRRLEAGIRGQTNLPLR</sequence>
<organism evidence="2 3">
    <name type="scientific">Hydnum rufescens UP504</name>
    <dbReference type="NCBI Taxonomy" id="1448309"/>
    <lineage>
        <taxon>Eukaryota</taxon>
        <taxon>Fungi</taxon>
        <taxon>Dikarya</taxon>
        <taxon>Basidiomycota</taxon>
        <taxon>Agaricomycotina</taxon>
        <taxon>Agaricomycetes</taxon>
        <taxon>Cantharellales</taxon>
        <taxon>Hydnaceae</taxon>
        <taxon>Hydnum</taxon>
    </lineage>
</organism>
<name>A0A9P6DTF7_9AGAM</name>
<evidence type="ECO:0000256" key="1">
    <source>
        <dbReference type="SAM" id="MobiDB-lite"/>
    </source>
</evidence>
<keyword evidence="3" id="KW-1185">Reference proteome</keyword>
<dbReference type="EMBL" id="MU128976">
    <property type="protein sequence ID" value="KAF9513172.1"/>
    <property type="molecule type" value="Genomic_DNA"/>
</dbReference>
<evidence type="ECO:0000313" key="3">
    <source>
        <dbReference type="Proteomes" id="UP000886523"/>
    </source>
</evidence>
<dbReference type="Proteomes" id="UP000886523">
    <property type="component" value="Unassembled WGS sequence"/>
</dbReference>
<proteinExistence type="predicted"/>
<dbReference type="AlphaFoldDB" id="A0A9P6DTF7"/>
<feature type="region of interest" description="Disordered" evidence="1">
    <location>
        <begin position="120"/>
        <end position="148"/>
    </location>
</feature>
<gene>
    <name evidence="2" type="ORF">BS47DRAFT_984680</name>
</gene>
<protein>
    <submittedName>
        <fullName evidence="2">Uncharacterized protein</fullName>
    </submittedName>
</protein>